<feature type="domain" description="DUF5777" evidence="1">
    <location>
        <begin position="47"/>
        <end position="295"/>
    </location>
</feature>
<accession>A0A4R2NQ93</accession>
<organism evidence="2 3">
    <name type="scientific">Tenacibaculum skagerrakense</name>
    <dbReference type="NCBI Taxonomy" id="186571"/>
    <lineage>
        <taxon>Bacteria</taxon>
        <taxon>Pseudomonadati</taxon>
        <taxon>Bacteroidota</taxon>
        <taxon>Flavobacteriia</taxon>
        <taxon>Flavobacteriales</taxon>
        <taxon>Flavobacteriaceae</taxon>
        <taxon>Tenacibaculum</taxon>
    </lineage>
</organism>
<comment type="caution">
    <text evidence="2">The sequence shown here is derived from an EMBL/GenBank/DDBJ whole genome shotgun (WGS) entry which is preliminary data.</text>
</comment>
<dbReference type="Proteomes" id="UP000294564">
    <property type="component" value="Unassembled WGS sequence"/>
</dbReference>
<keyword evidence="3" id="KW-1185">Reference proteome</keyword>
<dbReference type="EMBL" id="SLXM01000007">
    <property type="protein sequence ID" value="TCP23970.1"/>
    <property type="molecule type" value="Genomic_DNA"/>
</dbReference>
<protein>
    <recommendedName>
        <fullName evidence="1">DUF5777 domain-containing protein</fullName>
    </recommendedName>
</protein>
<dbReference type="AlphaFoldDB" id="A0A4R2NQ93"/>
<reference evidence="2 3" key="1">
    <citation type="submission" date="2019-03" db="EMBL/GenBank/DDBJ databases">
        <title>Genomic Encyclopedia of Type Strains, Phase IV (KMG-IV): sequencing the most valuable type-strain genomes for metagenomic binning, comparative biology and taxonomic classification.</title>
        <authorList>
            <person name="Goeker M."/>
        </authorList>
    </citation>
    <scope>NUCLEOTIDE SEQUENCE [LARGE SCALE GENOMIC DNA]</scope>
    <source>
        <strain evidence="2 3">DSM 14836</strain>
    </source>
</reference>
<sequence length="303" mass="34644">MSLMKMNKIVYILAAIAFFPFTSKGQNLLDKLNNEFPDKPIYEMATFKTTRLGLGHSVETRKKGALEISWYNRYWNRPYGETQFFLADEVNMRFGLDYALSNNFAIGVGYSTWDEVTDGYLKYKFLKQTKNKKGNIVSMVALQTLSMTKNDISTGLYGGNPDVTNYSFTTQLLIARKFNPKFSAQISPFFISRSNGSMNVEDPKNQYGLGFGARYKVGGHVSIVSEYFSVFNPLKSVKTYNPFMIGVNWELSHLMLQFQMTNARTFAEDSFITQTANNFNFHDGNFHFGFNATFVLHTNKNKL</sequence>
<evidence type="ECO:0000313" key="3">
    <source>
        <dbReference type="Proteomes" id="UP000294564"/>
    </source>
</evidence>
<dbReference type="InterPro" id="IPR045916">
    <property type="entry name" value="DUF5777"/>
</dbReference>
<evidence type="ECO:0000313" key="2">
    <source>
        <dbReference type="EMBL" id="TCP23970.1"/>
    </source>
</evidence>
<dbReference type="Pfam" id="PF19089">
    <property type="entry name" value="DUF5777"/>
    <property type="match status" value="1"/>
</dbReference>
<evidence type="ECO:0000259" key="1">
    <source>
        <dbReference type="Pfam" id="PF19089"/>
    </source>
</evidence>
<gene>
    <name evidence="2" type="ORF">EV195_107136</name>
</gene>
<name>A0A4R2NQ93_9FLAO</name>
<proteinExistence type="predicted"/>